<sequence length="150" mass="16491">MGASGWDYVTEYEGSVEASLSALQERVFAEEFGEMDDYPDLAALWADHEFMGTQGTHTILDVVRVAPGPEEEDGAVRPLAADRLLHHFGTDRPTVAQYEGALARAERAMSHEEYTESLLGEADLRWSGLYVLLYTDGQPTHIGFHGSSGD</sequence>
<dbReference type="AlphaFoldDB" id="A0AB39Y114"/>
<gene>
    <name evidence="1" type="ORF">AB5J51_12945</name>
</gene>
<name>A0AB39Y114_9ACTN</name>
<proteinExistence type="predicted"/>
<protein>
    <submittedName>
        <fullName evidence="1">Uncharacterized protein</fullName>
    </submittedName>
</protein>
<reference evidence="1" key="1">
    <citation type="submission" date="2024-08" db="EMBL/GenBank/DDBJ databases">
        <authorList>
            <person name="Yu S.T."/>
        </authorList>
    </citation>
    <scope>NUCLEOTIDE SEQUENCE</scope>
    <source>
        <strain evidence="1">R33</strain>
    </source>
</reference>
<organism evidence="1">
    <name type="scientific">Streptomyces sp. R33</name>
    <dbReference type="NCBI Taxonomy" id="3238629"/>
    <lineage>
        <taxon>Bacteria</taxon>
        <taxon>Bacillati</taxon>
        <taxon>Actinomycetota</taxon>
        <taxon>Actinomycetes</taxon>
        <taxon>Kitasatosporales</taxon>
        <taxon>Streptomycetaceae</taxon>
        <taxon>Streptomyces</taxon>
    </lineage>
</organism>
<accession>A0AB39Y114</accession>
<dbReference type="EMBL" id="CP165727">
    <property type="protein sequence ID" value="XDV63778.1"/>
    <property type="molecule type" value="Genomic_DNA"/>
</dbReference>
<evidence type="ECO:0000313" key="1">
    <source>
        <dbReference type="EMBL" id="XDV63778.1"/>
    </source>
</evidence>
<dbReference type="RefSeq" id="WP_369777757.1">
    <property type="nucleotide sequence ID" value="NZ_CP165727.1"/>
</dbReference>